<evidence type="ECO:0000313" key="2">
    <source>
        <dbReference type="EMBL" id="AWI09640.1"/>
    </source>
</evidence>
<proteinExistence type="predicted"/>
<organism evidence="2 3">
    <name type="scientific">Ereboglobus luteus</name>
    <dbReference type="NCBI Taxonomy" id="1796921"/>
    <lineage>
        <taxon>Bacteria</taxon>
        <taxon>Pseudomonadati</taxon>
        <taxon>Verrucomicrobiota</taxon>
        <taxon>Opitutia</taxon>
        <taxon>Opitutales</taxon>
        <taxon>Opitutaceae</taxon>
        <taxon>Ereboglobus</taxon>
    </lineage>
</organism>
<accession>A0A2U8E4A3</accession>
<dbReference type="RefSeq" id="WP_108825451.1">
    <property type="nucleotide sequence ID" value="NZ_CP023004.1"/>
</dbReference>
<dbReference type="OrthoDB" id="199810at2"/>
<sequence>MKTRSLILILAVACIPLGGCSLFKRKAPPPVIHTIAASPVSGTELDPANTEKLRQSETLRAYPVSRYVDPRDPNLMHEAHIVYRKETPAAWNLAPHAPTVVPLGPVMALADPAEKPQLLPAEVEQKMAAQNRLMAALIEQNETLTTELSNLRKEVAQLRNKPAATTENTTTTKQP</sequence>
<gene>
    <name evidence="2" type="ORF">CKA38_10620</name>
</gene>
<protein>
    <submittedName>
        <fullName evidence="2">Uncharacterized protein</fullName>
    </submittedName>
</protein>
<name>A0A2U8E4A3_9BACT</name>
<keyword evidence="1" id="KW-0175">Coiled coil</keyword>
<dbReference type="KEGG" id="elut:CKA38_10620"/>
<feature type="coiled-coil region" evidence="1">
    <location>
        <begin position="127"/>
        <end position="161"/>
    </location>
</feature>
<dbReference type="EMBL" id="CP023004">
    <property type="protein sequence ID" value="AWI09640.1"/>
    <property type="molecule type" value="Genomic_DNA"/>
</dbReference>
<evidence type="ECO:0000256" key="1">
    <source>
        <dbReference type="SAM" id="Coils"/>
    </source>
</evidence>
<evidence type="ECO:0000313" key="3">
    <source>
        <dbReference type="Proteomes" id="UP000244896"/>
    </source>
</evidence>
<dbReference type="AlphaFoldDB" id="A0A2U8E4A3"/>
<keyword evidence="3" id="KW-1185">Reference proteome</keyword>
<reference evidence="2 3" key="1">
    <citation type="journal article" date="2018" name="Syst. Appl. Microbiol.">
        <title>Ereboglobus luteus gen. nov. sp. nov. from cockroach guts, and new insights into the oxygen relationship of the genera Opitutus and Didymococcus (Verrucomicrobia: Opitutaceae).</title>
        <authorList>
            <person name="Tegtmeier D."/>
            <person name="Belitz A."/>
            <person name="Radek R."/>
            <person name="Heimerl T."/>
            <person name="Brune A."/>
        </authorList>
    </citation>
    <scope>NUCLEOTIDE SEQUENCE [LARGE SCALE GENOMIC DNA]</scope>
    <source>
        <strain evidence="2 3">Ho45</strain>
    </source>
</reference>
<dbReference type="Proteomes" id="UP000244896">
    <property type="component" value="Chromosome"/>
</dbReference>